<dbReference type="InterPro" id="IPR011009">
    <property type="entry name" value="Kinase-like_dom_sf"/>
</dbReference>
<dbReference type="PROSITE" id="PS50011">
    <property type="entry name" value="PROTEIN_KINASE_DOM"/>
    <property type="match status" value="1"/>
</dbReference>
<reference evidence="2" key="1">
    <citation type="submission" date="2023-03" db="EMBL/GenBank/DDBJ databases">
        <title>Massive genome expansion in bonnet fungi (Mycena s.s.) driven by repeated elements and novel gene families across ecological guilds.</title>
        <authorList>
            <consortium name="Lawrence Berkeley National Laboratory"/>
            <person name="Harder C.B."/>
            <person name="Miyauchi S."/>
            <person name="Viragh M."/>
            <person name="Kuo A."/>
            <person name="Thoen E."/>
            <person name="Andreopoulos B."/>
            <person name="Lu D."/>
            <person name="Skrede I."/>
            <person name="Drula E."/>
            <person name="Henrissat B."/>
            <person name="Morin E."/>
            <person name="Kohler A."/>
            <person name="Barry K."/>
            <person name="LaButti K."/>
            <person name="Morin E."/>
            <person name="Salamov A."/>
            <person name="Lipzen A."/>
            <person name="Mereny Z."/>
            <person name="Hegedus B."/>
            <person name="Baldrian P."/>
            <person name="Stursova M."/>
            <person name="Weitz H."/>
            <person name="Taylor A."/>
            <person name="Grigoriev I.V."/>
            <person name="Nagy L.G."/>
            <person name="Martin F."/>
            <person name="Kauserud H."/>
        </authorList>
    </citation>
    <scope>NUCLEOTIDE SEQUENCE</scope>
    <source>
        <strain evidence="2">CBHHK002</strain>
    </source>
</reference>
<evidence type="ECO:0000313" key="3">
    <source>
        <dbReference type="Proteomes" id="UP001218218"/>
    </source>
</evidence>
<dbReference type="Pfam" id="PF00069">
    <property type="entry name" value="Pkinase"/>
    <property type="match status" value="1"/>
</dbReference>
<protein>
    <submittedName>
        <fullName evidence="2">Kinase-like domain-containing protein</fullName>
    </submittedName>
</protein>
<organism evidence="2 3">
    <name type="scientific">Mycena albidolilacea</name>
    <dbReference type="NCBI Taxonomy" id="1033008"/>
    <lineage>
        <taxon>Eukaryota</taxon>
        <taxon>Fungi</taxon>
        <taxon>Dikarya</taxon>
        <taxon>Basidiomycota</taxon>
        <taxon>Agaricomycotina</taxon>
        <taxon>Agaricomycetes</taxon>
        <taxon>Agaricomycetidae</taxon>
        <taxon>Agaricales</taxon>
        <taxon>Marasmiineae</taxon>
        <taxon>Mycenaceae</taxon>
        <taxon>Mycena</taxon>
    </lineage>
</organism>
<dbReference type="GO" id="GO:0005524">
    <property type="term" value="F:ATP binding"/>
    <property type="evidence" value="ECO:0007669"/>
    <property type="project" value="InterPro"/>
</dbReference>
<dbReference type="GO" id="GO:0005634">
    <property type="term" value="C:nucleus"/>
    <property type="evidence" value="ECO:0007669"/>
    <property type="project" value="TreeGrafter"/>
</dbReference>
<dbReference type="AlphaFoldDB" id="A0AAD7EFZ4"/>
<dbReference type="CDD" id="cd00180">
    <property type="entry name" value="PKc"/>
    <property type="match status" value="1"/>
</dbReference>
<dbReference type="PANTHER" id="PTHR44167:SF31">
    <property type="entry name" value="PROTEIN CBG02007"/>
    <property type="match status" value="1"/>
</dbReference>
<evidence type="ECO:0000259" key="1">
    <source>
        <dbReference type="PROSITE" id="PS50011"/>
    </source>
</evidence>
<name>A0AAD7EFZ4_9AGAR</name>
<dbReference type="EMBL" id="JARIHO010000053">
    <property type="protein sequence ID" value="KAJ7320845.1"/>
    <property type="molecule type" value="Genomic_DNA"/>
</dbReference>
<dbReference type="GO" id="GO:0004674">
    <property type="term" value="F:protein serine/threonine kinase activity"/>
    <property type="evidence" value="ECO:0007669"/>
    <property type="project" value="TreeGrafter"/>
</dbReference>
<dbReference type="InterPro" id="IPR000719">
    <property type="entry name" value="Prot_kinase_dom"/>
</dbReference>
<comment type="caution">
    <text evidence="2">The sequence shown here is derived from an EMBL/GenBank/DDBJ whole genome shotgun (WGS) entry which is preliminary data.</text>
</comment>
<dbReference type="GO" id="GO:0005737">
    <property type="term" value="C:cytoplasm"/>
    <property type="evidence" value="ECO:0007669"/>
    <property type="project" value="TreeGrafter"/>
</dbReference>
<sequence length="392" mass="44835">MSSSIFRTSGVDYDYSRVNYIHRGADGNVYKAIDMQTSRVVAIRVLEMRDPYDLYTPADLVRLQEDFVERVNLAVTLHHPHVVEILAVYYKGATNRQNLVARELMAGGTLSDYLSRVDERQWRDKVYPMGVPHDVCRDMAYQLCQAVAYMHGLGICHRNLTLETILIKSNDPLFIKVSGLGWAERYEPSNMRECFGPRSPGWYEYLAPETALSRPLDHHTDIRADSWGVGIILFRMLLLKTPWRELKEDFNMASDLRWNELETCLRPAPPPSELQFPDSIPYEVLSFAADGIHTVYGSPSAEYDQKIRYAHDGVPSANGLSLSPEGHPLTQRRLLGPDRSEAFEACLDLLRQFLRDAPEKRLSVREALDHPWLKIHTPVNPNVVEVEEKARL</sequence>
<dbReference type="Gene3D" id="1.10.510.10">
    <property type="entry name" value="Transferase(Phosphotransferase) domain 1"/>
    <property type="match status" value="2"/>
</dbReference>
<keyword evidence="3" id="KW-1185">Reference proteome</keyword>
<dbReference type="GO" id="GO:0044773">
    <property type="term" value="P:mitotic DNA damage checkpoint signaling"/>
    <property type="evidence" value="ECO:0007669"/>
    <property type="project" value="TreeGrafter"/>
</dbReference>
<evidence type="ECO:0000313" key="2">
    <source>
        <dbReference type="EMBL" id="KAJ7320845.1"/>
    </source>
</evidence>
<accession>A0AAD7EFZ4</accession>
<dbReference type="Proteomes" id="UP001218218">
    <property type="component" value="Unassembled WGS sequence"/>
</dbReference>
<dbReference type="SUPFAM" id="SSF56112">
    <property type="entry name" value="Protein kinase-like (PK-like)"/>
    <property type="match status" value="1"/>
</dbReference>
<keyword evidence="2" id="KW-0808">Transferase</keyword>
<gene>
    <name evidence="2" type="ORF">DFH08DRAFT_1086130</name>
</gene>
<dbReference type="PANTHER" id="PTHR44167">
    <property type="entry name" value="OVARIAN-SPECIFIC SERINE/THREONINE-PROTEIN KINASE LOK-RELATED"/>
    <property type="match status" value="1"/>
</dbReference>
<feature type="domain" description="Protein kinase" evidence="1">
    <location>
        <begin position="15"/>
        <end position="373"/>
    </location>
</feature>
<keyword evidence="2" id="KW-0418">Kinase</keyword>
<proteinExistence type="predicted"/>